<gene>
    <name evidence="2" type="ORF">GIY23_17360</name>
</gene>
<keyword evidence="3" id="KW-1185">Reference proteome</keyword>
<organism evidence="2 3">
    <name type="scientific">Allosaccharopolyspora coralli</name>
    <dbReference type="NCBI Taxonomy" id="2665642"/>
    <lineage>
        <taxon>Bacteria</taxon>
        <taxon>Bacillati</taxon>
        <taxon>Actinomycetota</taxon>
        <taxon>Actinomycetes</taxon>
        <taxon>Pseudonocardiales</taxon>
        <taxon>Pseudonocardiaceae</taxon>
        <taxon>Allosaccharopolyspora</taxon>
    </lineage>
</organism>
<dbReference type="GO" id="GO:0032259">
    <property type="term" value="P:methylation"/>
    <property type="evidence" value="ECO:0007669"/>
    <property type="project" value="UniProtKB-KW"/>
</dbReference>
<dbReference type="CDD" id="cd02440">
    <property type="entry name" value="AdoMet_MTases"/>
    <property type="match status" value="1"/>
</dbReference>
<proteinExistence type="predicted"/>
<sequence>MNDIDWAAMADLLEDEGEVHRPYVRQAIDELSDLRPRRVLDIGSGPGVAACQLAETYPRAEVVAVDGAPELLARAEDRAKHLGQHLRTTVAEFPADLGRLETADLIWSANTMHHVGDQQTALEQLSTLLAPGGVLALTEGGLPSRWLPRDLGFGRPGLHFRLDDAMNERFTAMRAELPGSASTVEDWPSMLRRAGLVDARSRTFLVDLPAPLDEAPRRCVRHWMQRYRSALAEDVDATDLATLDRLLDPADPDGVDQREDLFFRTAKTVHYARRPQQ</sequence>
<dbReference type="KEGG" id="sace:GIY23_17360"/>
<keyword evidence="2" id="KW-0489">Methyltransferase</keyword>
<dbReference type="SUPFAM" id="SSF53335">
    <property type="entry name" value="S-adenosyl-L-methionine-dependent methyltransferases"/>
    <property type="match status" value="1"/>
</dbReference>
<name>A0A5Q3Q9L0_9PSEU</name>
<dbReference type="InterPro" id="IPR013217">
    <property type="entry name" value="Methyltransf_12"/>
</dbReference>
<accession>A0A5Q3Q9L0</accession>
<dbReference type="RefSeq" id="WP_154077630.1">
    <property type="nucleotide sequence ID" value="NZ_CP045929.1"/>
</dbReference>
<evidence type="ECO:0000313" key="2">
    <source>
        <dbReference type="EMBL" id="QGK71053.1"/>
    </source>
</evidence>
<dbReference type="PANTHER" id="PTHR43861:SF1">
    <property type="entry name" value="TRANS-ACONITATE 2-METHYLTRANSFERASE"/>
    <property type="match status" value="1"/>
</dbReference>
<dbReference type="EMBL" id="CP045929">
    <property type="protein sequence ID" value="QGK71053.1"/>
    <property type="molecule type" value="Genomic_DNA"/>
</dbReference>
<reference evidence="3" key="1">
    <citation type="submission" date="2019-11" db="EMBL/GenBank/DDBJ databases">
        <title>The complete genome sequence of Saccharopolyspora sp. E2A.</title>
        <authorList>
            <person name="Zhang G."/>
        </authorList>
    </citation>
    <scope>NUCLEOTIDE SEQUENCE [LARGE SCALE GENOMIC DNA]</scope>
    <source>
        <strain evidence="3">E2A</strain>
    </source>
</reference>
<dbReference type="Proteomes" id="UP000371041">
    <property type="component" value="Chromosome"/>
</dbReference>
<feature type="domain" description="Methyltransferase type 12" evidence="1">
    <location>
        <begin position="40"/>
        <end position="135"/>
    </location>
</feature>
<evidence type="ECO:0000259" key="1">
    <source>
        <dbReference type="Pfam" id="PF08242"/>
    </source>
</evidence>
<dbReference type="Pfam" id="PF08242">
    <property type="entry name" value="Methyltransf_12"/>
    <property type="match status" value="1"/>
</dbReference>
<dbReference type="InterPro" id="IPR029063">
    <property type="entry name" value="SAM-dependent_MTases_sf"/>
</dbReference>
<dbReference type="PANTHER" id="PTHR43861">
    <property type="entry name" value="TRANS-ACONITATE 2-METHYLTRANSFERASE-RELATED"/>
    <property type="match status" value="1"/>
</dbReference>
<dbReference type="Gene3D" id="3.40.50.150">
    <property type="entry name" value="Vaccinia Virus protein VP39"/>
    <property type="match status" value="1"/>
</dbReference>
<evidence type="ECO:0000313" key="3">
    <source>
        <dbReference type="Proteomes" id="UP000371041"/>
    </source>
</evidence>
<dbReference type="GO" id="GO:0008168">
    <property type="term" value="F:methyltransferase activity"/>
    <property type="evidence" value="ECO:0007669"/>
    <property type="project" value="UniProtKB-KW"/>
</dbReference>
<keyword evidence="2" id="KW-0808">Transferase</keyword>
<protein>
    <submittedName>
        <fullName evidence="2">Methyltransferase domain-containing protein</fullName>
    </submittedName>
</protein>
<dbReference type="AlphaFoldDB" id="A0A5Q3Q9L0"/>